<keyword evidence="1" id="KW-0540">Nuclease</keyword>
<name>A0ABY2TLX3_9SPIR</name>
<dbReference type="GO" id="GO:0004519">
    <property type="term" value="F:endonuclease activity"/>
    <property type="evidence" value="ECO:0007669"/>
    <property type="project" value="UniProtKB-KW"/>
</dbReference>
<keyword evidence="2" id="KW-1185">Reference proteome</keyword>
<dbReference type="Proteomes" id="UP000310168">
    <property type="component" value="Unassembled WGS sequence"/>
</dbReference>
<evidence type="ECO:0000313" key="1">
    <source>
        <dbReference type="EMBL" id="TKZ21665.1"/>
    </source>
</evidence>
<evidence type="ECO:0000313" key="2">
    <source>
        <dbReference type="Proteomes" id="UP000310168"/>
    </source>
</evidence>
<reference evidence="1 2" key="1">
    <citation type="journal article" date="2019" name="Anaerobe">
        <title>Brachyspira catarrhinii sp. nov., an anaerobic intestinal spirochaete isolated from vervet monkeys may have been misidentified as Brachyspira aalborgi in previous studies.</title>
        <authorList>
            <person name="Phillips N.D."/>
            <person name="La T."/>
            <person name="Hampson D.J."/>
        </authorList>
    </citation>
    <scope>NUCLEOTIDE SEQUENCE [LARGE SCALE GENOMIC DNA]</scope>
    <source>
        <strain evidence="1 2">Z12</strain>
    </source>
</reference>
<gene>
    <name evidence="1" type="ORF">EZH24_13535</name>
</gene>
<accession>A0ABY2TLX3</accession>
<organism evidence="1 2">
    <name type="scientific">Brachyspira catarrhinii</name>
    <dbReference type="NCBI Taxonomy" id="2528966"/>
    <lineage>
        <taxon>Bacteria</taxon>
        <taxon>Pseudomonadati</taxon>
        <taxon>Spirochaetota</taxon>
        <taxon>Spirochaetia</taxon>
        <taxon>Brachyspirales</taxon>
        <taxon>Brachyspiraceae</taxon>
        <taxon>Brachyspira</taxon>
    </lineage>
</organism>
<comment type="caution">
    <text evidence="1">The sequence shown here is derived from an EMBL/GenBank/DDBJ whole genome shotgun (WGS) entry which is preliminary data.</text>
</comment>
<dbReference type="EMBL" id="SJDU01000805">
    <property type="protein sequence ID" value="TKZ21665.1"/>
    <property type="molecule type" value="Genomic_DNA"/>
</dbReference>
<feature type="non-terminal residue" evidence="1">
    <location>
        <position position="1"/>
    </location>
</feature>
<proteinExistence type="predicted"/>
<sequence length="112" mass="13219">EILYQKSVLYNNFILDFIIKGSEYNYIADTKYKEIYNNDNGYEKDDIKQLSGYGRVESIVKEFTNDIENYVPKCLIIYPSDDSNNKSIDFEKKEQISGLVKFYKLGIYLPRL</sequence>
<protein>
    <submittedName>
        <fullName evidence="1">Restriction endonuclease</fullName>
    </submittedName>
</protein>
<keyword evidence="1" id="KW-0378">Hydrolase</keyword>
<keyword evidence="1" id="KW-0255">Endonuclease</keyword>